<dbReference type="Proteomes" id="UP000717696">
    <property type="component" value="Unassembled WGS sequence"/>
</dbReference>
<accession>A0A9P9DWZ9</accession>
<name>A0A9P9DWZ9_9HYPO</name>
<organism evidence="1 2">
    <name type="scientific">Dactylonectria estremocensis</name>
    <dbReference type="NCBI Taxonomy" id="1079267"/>
    <lineage>
        <taxon>Eukaryota</taxon>
        <taxon>Fungi</taxon>
        <taxon>Dikarya</taxon>
        <taxon>Ascomycota</taxon>
        <taxon>Pezizomycotina</taxon>
        <taxon>Sordariomycetes</taxon>
        <taxon>Hypocreomycetidae</taxon>
        <taxon>Hypocreales</taxon>
        <taxon>Nectriaceae</taxon>
        <taxon>Dactylonectria</taxon>
    </lineage>
</organism>
<dbReference type="PANTHER" id="PTHR35340">
    <property type="entry name" value="PQQ ENZYME REPEAT PROTEIN-RELATED"/>
    <property type="match status" value="1"/>
</dbReference>
<reference evidence="1" key="1">
    <citation type="journal article" date="2021" name="Nat. Commun.">
        <title>Genetic determinants of endophytism in the Arabidopsis root mycobiome.</title>
        <authorList>
            <person name="Mesny F."/>
            <person name="Miyauchi S."/>
            <person name="Thiergart T."/>
            <person name="Pickel B."/>
            <person name="Atanasova L."/>
            <person name="Karlsson M."/>
            <person name="Huettel B."/>
            <person name="Barry K.W."/>
            <person name="Haridas S."/>
            <person name="Chen C."/>
            <person name="Bauer D."/>
            <person name="Andreopoulos W."/>
            <person name="Pangilinan J."/>
            <person name="LaButti K."/>
            <person name="Riley R."/>
            <person name="Lipzen A."/>
            <person name="Clum A."/>
            <person name="Drula E."/>
            <person name="Henrissat B."/>
            <person name="Kohler A."/>
            <person name="Grigoriev I.V."/>
            <person name="Martin F.M."/>
            <person name="Hacquard S."/>
        </authorList>
    </citation>
    <scope>NUCLEOTIDE SEQUENCE</scope>
    <source>
        <strain evidence="1">MPI-CAGE-AT-0021</strain>
    </source>
</reference>
<sequence length="205" mass="23077">MQIAALFIHRMRANFLYSDSSFPLDSGKGIPGSGRNQTDAWNYFHINSVEKDDEGNYLISARNIAAVFKVDGTSGKVIWQFGVLHVGSSFQLSEKDRFAFQHHAQFRGRSSDGNSEIIPPFDNGTLTTLAFSWCRFFLHAGTNFFSISSFYSYENKIWQSSMLNVDAFNSILPWRPRIAPRSRANYSSVGSCVGYLMKIARDAGQ</sequence>
<gene>
    <name evidence="1" type="ORF">B0J13DRAFT_530701</name>
</gene>
<dbReference type="Pfam" id="PF14269">
    <property type="entry name" value="Arylsulfotran_2"/>
    <property type="match status" value="1"/>
</dbReference>
<evidence type="ECO:0000313" key="1">
    <source>
        <dbReference type="EMBL" id="KAH7128025.1"/>
    </source>
</evidence>
<dbReference type="PANTHER" id="PTHR35340:SF5">
    <property type="entry name" value="ASST-DOMAIN-CONTAINING PROTEIN"/>
    <property type="match status" value="1"/>
</dbReference>
<dbReference type="InterPro" id="IPR039535">
    <property type="entry name" value="ASST-like"/>
</dbReference>
<dbReference type="AlphaFoldDB" id="A0A9P9DWZ9"/>
<dbReference type="InterPro" id="IPR053143">
    <property type="entry name" value="Arylsulfate_ST"/>
</dbReference>
<dbReference type="OrthoDB" id="5427350at2759"/>
<evidence type="ECO:0000313" key="2">
    <source>
        <dbReference type="Proteomes" id="UP000717696"/>
    </source>
</evidence>
<keyword evidence="2" id="KW-1185">Reference proteome</keyword>
<dbReference type="EMBL" id="JAGMUU010000022">
    <property type="protein sequence ID" value="KAH7128025.1"/>
    <property type="molecule type" value="Genomic_DNA"/>
</dbReference>
<proteinExistence type="predicted"/>
<protein>
    <submittedName>
        <fullName evidence="1">ASST-domain-containing protein</fullName>
    </submittedName>
</protein>
<comment type="caution">
    <text evidence="1">The sequence shown here is derived from an EMBL/GenBank/DDBJ whole genome shotgun (WGS) entry which is preliminary data.</text>
</comment>